<keyword evidence="2" id="KW-0106">Calcium</keyword>
<evidence type="ECO:0000256" key="1">
    <source>
        <dbReference type="ARBA" id="ARBA00022737"/>
    </source>
</evidence>
<gene>
    <name evidence="4" type="ORF">Ctob_004307</name>
</gene>
<organism evidence="4 5">
    <name type="scientific">Chrysochromulina tobinii</name>
    <dbReference type="NCBI Taxonomy" id="1460289"/>
    <lineage>
        <taxon>Eukaryota</taxon>
        <taxon>Haptista</taxon>
        <taxon>Haptophyta</taxon>
        <taxon>Prymnesiophyceae</taxon>
        <taxon>Prymnesiales</taxon>
        <taxon>Chrysochromulinaceae</taxon>
        <taxon>Chrysochromulina</taxon>
    </lineage>
</organism>
<comment type="caution">
    <text evidence="4">The sequence shown here is derived from an EMBL/GenBank/DDBJ whole genome shotgun (WGS) entry which is preliminary data.</text>
</comment>
<dbReference type="Gene3D" id="1.10.238.10">
    <property type="entry name" value="EF-hand"/>
    <property type="match status" value="2"/>
</dbReference>
<keyword evidence="1" id="KW-0677">Repeat</keyword>
<dbReference type="CDD" id="cd00051">
    <property type="entry name" value="EFh"/>
    <property type="match status" value="2"/>
</dbReference>
<feature type="domain" description="EF-hand" evidence="3">
    <location>
        <begin position="24"/>
        <end position="59"/>
    </location>
</feature>
<evidence type="ECO:0000313" key="5">
    <source>
        <dbReference type="Proteomes" id="UP000037460"/>
    </source>
</evidence>
<feature type="domain" description="EF-hand" evidence="3">
    <location>
        <begin position="143"/>
        <end position="178"/>
    </location>
</feature>
<evidence type="ECO:0000313" key="4">
    <source>
        <dbReference type="EMBL" id="KOO28931.1"/>
    </source>
</evidence>
<dbReference type="SUPFAM" id="SSF47473">
    <property type="entry name" value="EF-hand"/>
    <property type="match status" value="1"/>
</dbReference>
<protein>
    <recommendedName>
        <fullName evidence="3">EF-hand domain-containing protein</fullName>
    </recommendedName>
</protein>
<accession>A0A0M0JQQ8</accession>
<reference evidence="5" key="1">
    <citation type="journal article" date="2015" name="PLoS Genet.">
        <title>Genome Sequence and Transcriptome Analyses of Chrysochromulina tobin: Metabolic Tools for Enhanced Algal Fitness in the Prominent Order Prymnesiales (Haptophyceae).</title>
        <authorList>
            <person name="Hovde B.T."/>
            <person name="Deodato C.R."/>
            <person name="Hunsperger H.M."/>
            <person name="Ryken S.A."/>
            <person name="Yost W."/>
            <person name="Jha R.K."/>
            <person name="Patterson J."/>
            <person name="Monnat R.J. Jr."/>
            <person name="Barlow S.B."/>
            <person name="Starkenburg S.R."/>
            <person name="Cattolico R.A."/>
        </authorList>
    </citation>
    <scope>NUCLEOTIDE SEQUENCE</scope>
    <source>
        <strain evidence="5">CCMP291</strain>
    </source>
</reference>
<dbReference type="GO" id="GO:0005509">
    <property type="term" value="F:calcium ion binding"/>
    <property type="evidence" value="ECO:0007669"/>
    <property type="project" value="InterPro"/>
</dbReference>
<dbReference type="InterPro" id="IPR050145">
    <property type="entry name" value="Centrin_CML-like"/>
</dbReference>
<dbReference type="InterPro" id="IPR002048">
    <property type="entry name" value="EF_hand_dom"/>
</dbReference>
<proteinExistence type="predicted"/>
<dbReference type="AlphaFoldDB" id="A0A0M0JQQ8"/>
<dbReference type="PROSITE" id="PS00018">
    <property type="entry name" value="EF_HAND_1"/>
    <property type="match status" value="2"/>
</dbReference>
<evidence type="ECO:0000259" key="3">
    <source>
        <dbReference type="PROSITE" id="PS50222"/>
    </source>
</evidence>
<dbReference type="InterPro" id="IPR011992">
    <property type="entry name" value="EF-hand-dom_pair"/>
</dbReference>
<name>A0A0M0JQQ8_9EUKA</name>
<evidence type="ECO:0000256" key="2">
    <source>
        <dbReference type="ARBA" id="ARBA00022837"/>
    </source>
</evidence>
<dbReference type="InterPro" id="IPR018247">
    <property type="entry name" value="EF_Hand_1_Ca_BS"/>
</dbReference>
<sequence>MPAPKRAPKGTKKPETDAVKYNTLDLDYLRRQFDEFDKDKSGFLEEDECKAALAKIGSNLKFADLDTDKDHKISFEEFTIFTQLVGRHTHPIFKKQGRNVSTDTFSKTGISIFAGEAHLNESFMKIASNAWRKLAEQARLQGFTAESVERSFNAIDRDGDGELDPGEIRLAIKEFAPQLTEIDITIMLACADKDDSSAISLDEFKDLVLHAADQDVKYWEKYGSRDMHTSVVKDRKHQIRY</sequence>
<feature type="domain" description="EF-hand" evidence="3">
    <location>
        <begin position="179"/>
        <end position="214"/>
    </location>
</feature>
<dbReference type="SMART" id="SM00054">
    <property type="entry name" value="EFh"/>
    <property type="match status" value="4"/>
</dbReference>
<dbReference type="Pfam" id="PF13499">
    <property type="entry name" value="EF-hand_7"/>
    <property type="match status" value="2"/>
</dbReference>
<feature type="domain" description="EF-hand" evidence="3">
    <location>
        <begin position="62"/>
        <end position="88"/>
    </location>
</feature>
<dbReference type="EMBL" id="JWZX01002490">
    <property type="protein sequence ID" value="KOO28931.1"/>
    <property type="molecule type" value="Genomic_DNA"/>
</dbReference>
<dbReference type="OrthoDB" id="26525at2759"/>
<dbReference type="Proteomes" id="UP000037460">
    <property type="component" value="Unassembled WGS sequence"/>
</dbReference>
<dbReference type="PANTHER" id="PTHR23050">
    <property type="entry name" value="CALCIUM BINDING PROTEIN"/>
    <property type="match status" value="1"/>
</dbReference>
<dbReference type="PROSITE" id="PS50222">
    <property type="entry name" value="EF_HAND_2"/>
    <property type="match status" value="4"/>
</dbReference>
<keyword evidence="5" id="KW-1185">Reference proteome</keyword>